<sequence>MADMSTLSIAAEHDEPASDSEQQNSVTVFRSRNYPMAQDITADFAAAASALNTGQLVKDEYFTLFEAVGALEIMDPKMDSGFLLPGETLEDNYDILRELLPEEVLGIVDQMLCYEVS</sequence>
<dbReference type="Pfam" id="PF04112">
    <property type="entry name" value="Mak10"/>
    <property type="match status" value="1"/>
</dbReference>
<dbReference type="EMBL" id="JBEFKJ010000016">
    <property type="protein sequence ID" value="KAL2041684.1"/>
    <property type="molecule type" value="Genomic_DNA"/>
</dbReference>
<comment type="caution">
    <text evidence="3">The sequence shown here is derived from an EMBL/GenBank/DDBJ whole genome shotgun (WGS) entry which is preliminary data.</text>
</comment>
<evidence type="ECO:0000313" key="4">
    <source>
        <dbReference type="Proteomes" id="UP001590950"/>
    </source>
</evidence>
<gene>
    <name evidence="3" type="ORF">N7G274_005468</name>
</gene>
<proteinExistence type="predicted"/>
<dbReference type="InterPro" id="IPR057983">
    <property type="entry name" value="NAA35-like_N"/>
</dbReference>
<organism evidence="3 4">
    <name type="scientific">Stereocaulon virgatum</name>
    <dbReference type="NCBI Taxonomy" id="373712"/>
    <lineage>
        <taxon>Eukaryota</taxon>
        <taxon>Fungi</taxon>
        <taxon>Dikarya</taxon>
        <taxon>Ascomycota</taxon>
        <taxon>Pezizomycotina</taxon>
        <taxon>Lecanoromycetes</taxon>
        <taxon>OSLEUM clade</taxon>
        <taxon>Lecanoromycetidae</taxon>
        <taxon>Lecanorales</taxon>
        <taxon>Lecanorineae</taxon>
        <taxon>Stereocaulaceae</taxon>
        <taxon>Stereocaulon</taxon>
    </lineage>
</organism>
<dbReference type="PANTHER" id="PTHR21373">
    <property type="entry name" value="GLUCOSE REPRESSIBLE PROTEIN MAK10"/>
    <property type="match status" value="1"/>
</dbReference>
<evidence type="ECO:0000259" key="2">
    <source>
        <dbReference type="Pfam" id="PF04112"/>
    </source>
</evidence>
<evidence type="ECO:0000313" key="3">
    <source>
        <dbReference type="EMBL" id="KAL2041684.1"/>
    </source>
</evidence>
<name>A0ABR4A702_9LECA</name>
<feature type="region of interest" description="Disordered" evidence="1">
    <location>
        <begin position="1"/>
        <end position="25"/>
    </location>
</feature>
<keyword evidence="4" id="KW-1185">Reference proteome</keyword>
<dbReference type="PANTHER" id="PTHR21373:SF0">
    <property type="entry name" value="N-ALPHA-ACETYLTRANSFERASE 35, NATC AUXILIARY SUBUNIT"/>
    <property type="match status" value="1"/>
</dbReference>
<reference evidence="3 4" key="1">
    <citation type="submission" date="2024-09" db="EMBL/GenBank/DDBJ databases">
        <title>Rethinking Asexuality: The Enigmatic Case of Functional Sexual Genes in Lepraria (Stereocaulaceae).</title>
        <authorList>
            <person name="Doellman M."/>
            <person name="Sun Y."/>
            <person name="Barcenas-Pena A."/>
            <person name="Lumbsch H.T."/>
            <person name="Grewe F."/>
        </authorList>
    </citation>
    <scope>NUCLEOTIDE SEQUENCE [LARGE SCALE GENOMIC DNA]</scope>
    <source>
        <strain evidence="3 4">Mercado 3170</strain>
    </source>
</reference>
<evidence type="ECO:0000256" key="1">
    <source>
        <dbReference type="SAM" id="MobiDB-lite"/>
    </source>
</evidence>
<accession>A0ABR4A702</accession>
<dbReference type="InterPro" id="IPR007244">
    <property type="entry name" value="Naa35_N"/>
</dbReference>
<protein>
    <recommendedName>
        <fullName evidence="2">NAA35-like N-terminal domain-containing protein</fullName>
    </recommendedName>
</protein>
<dbReference type="Proteomes" id="UP001590950">
    <property type="component" value="Unassembled WGS sequence"/>
</dbReference>
<feature type="domain" description="NAA35-like N-terminal" evidence="2">
    <location>
        <begin position="54"/>
        <end position="117"/>
    </location>
</feature>